<protein>
    <recommendedName>
        <fullName evidence="9">RecJ OB domain-containing protein</fullName>
    </recommendedName>
</protein>
<organism evidence="7 8">
    <name type="scientific">Aeromonas caviae</name>
    <name type="common">Aeromonas punctata</name>
    <dbReference type="NCBI Taxonomy" id="648"/>
    <lineage>
        <taxon>Bacteria</taxon>
        <taxon>Pseudomonadati</taxon>
        <taxon>Pseudomonadota</taxon>
        <taxon>Gammaproteobacteria</taxon>
        <taxon>Aeromonadales</taxon>
        <taxon>Aeromonadaceae</taxon>
        <taxon>Aeromonas</taxon>
    </lineage>
</organism>
<dbReference type="InterPro" id="IPR038763">
    <property type="entry name" value="DHH_sf"/>
</dbReference>
<dbReference type="PANTHER" id="PTHR30255:SF2">
    <property type="entry name" value="SINGLE-STRANDED-DNA-SPECIFIC EXONUCLEASE RECJ"/>
    <property type="match status" value="1"/>
</dbReference>
<dbReference type="Proteomes" id="UP001218423">
    <property type="component" value="Plasmid pAC1520"/>
</dbReference>
<dbReference type="Pfam" id="PF17768">
    <property type="entry name" value="RecJ_OB"/>
    <property type="match status" value="1"/>
</dbReference>
<gene>
    <name evidence="7" type="ORF">P5S46_21330</name>
</gene>
<reference evidence="7" key="1">
    <citation type="submission" date="2023-03" db="EMBL/GenBank/DDBJ databases">
        <title>Aeromonas caviae strain AC1520.</title>
        <authorList>
            <person name="Xie T."/>
            <person name="Zhang Q."/>
            <person name="Deng J."/>
            <person name="Li X."/>
        </authorList>
    </citation>
    <scope>NUCLEOTIDE SEQUENCE</scope>
    <source>
        <strain evidence="7">AC1520</strain>
        <plasmid evidence="7">pAC1520</plasmid>
    </source>
</reference>
<dbReference type="RefSeq" id="WP_277857227.1">
    <property type="nucleotide sequence ID" value="NZ_CP120943.1"/>
</dbReference>
<keyword evidence="2" id="KW-0540">Nuclease</keyword>
<evidence type="ECO:0000256" key="4">
    <source>
        <dbReference type="ARBA" id="ARBA00022839"/>
    </source>
</evidence>
<dbReference type="SUPFAM" id="SSF64182">
    <property type="entry name" value="DHH phosphoesterases"/>
    <property type="match status" value="1"/>
</dbReference>
<keyword evidence="4" id="KW-0269">Exonuclease</keyword>
<dbReference type="EMBL" id="CP120943">
    <property type="protein sequence ID" value="WFG00307.1"/>
    <property type="molecule type" value="Genomic_DNA"/>
</dbReference>
<comment type="similarity">
    <text evidence="1">Belongs to the RecJ family.</text>
</comment>
<dbReference type="InterPro" id="IPR041122">
    <property type="entry name" value="RecJ_OB"/>
</dbReference>
<name>A0AAJ5ZFV1_AERCA</name>
<dbReference type="InterPro" id="IPR051673">
    <property type="entry name" value="SSDNA_exonuclease_RecJ"/>
</dbReference>
<evidence type="ECO:0000259" key="5">
    <source>
        <dbReference type="Pfam" id="PF01368"/>
    </source>
</evidence>
<dbReference type="GO" id="GO:0004527">
    <property type="term" value="F:exonuclease activity"/>
    <property type="evidence" value="ECO:0007669"/>
    <property type="project" value="UniProtKB-KW"/>
</dbReference>
<geneLocation type="plasmid" evidence="7 8">
    <name>pAC1520</name>
</geneLocation>
<feature type="domain" description="DDH" evidence="5">
    <location>
        <begin position="146"/>
        <end position="285"/>
    </location>
</feature>
<evidence type="ECO:0000256" key="2">
    <source>
        <dbReference type="ARBA" id="ARBA00022722"/>
    </source>
</evidence>
<proteinExistence type="inferred from homology"/>
<evidence type="ECO:0008006" key="9">
    <source>
        <dbReference type="Google" id="ProtNLM"/>
    </source>
</evidence>
<accession>A0AAJ5ZFV1</accession>
<dbReference type="Pfam" id="PF01368">
    <property type="entry name" value="DHH"/>
    <property type="match status" value="1"/>
</dbReference>
<sequence length="506" mass="55834">MNGRNIPSNSHSFNSIHFWYKKAIAIAHNKNDHVNHNLTIQHWCNSSVNTQTEQRECIFTACTNANYTPVQASIIANRVTNKPQAIAITHSNLEAIQPYTYLKGAMESGEAIAKAVKSKKRIGVLTRNCIGGSSSNAMMQHALCGILHYPADLLFILIDSEMQADAGISQAVIDQILALPKEERPEVIITAGCGCRDESNMMQLAENGITIIITDHKPVAYSGILHSAISIVNPWQYGCQYADKSISGATVAWLVMWAAYDYAYSRSWTNKHNLTALWDYVALGTIADEVSLASTTNRLIVKHGLRLIASGVKPCWLALKAAQPKPWLDIDESTLSQLNAGVGARAPYLAVDFLMSPNLPRATSYWTEITRSNGMRQAFKQTAPIINSDGDITKLGKLSLDLYREISQLKPFGSGFAAPVFTAGFKILHVATIGHRRKTHLRILVRDDNGAQYQAIWYNALQDENSVHPVKPGQYCQLHFELLEDDSQGGVSLRLGVIGLAQRKHL</sequence>
<keyword evidence="7" id="KW-0614">Plasmid</keyword>
<evidence type="ECO:0000313" key="7">
    <source>
        <dbReference type="EMBL" id="WFG00307.1"/>
    </source>
</evidence>
<dbReference type="Gene3D" id="3.90.1640.30">
    <property type="match status" value="1"/>
</dbReference>
<keyword evidence="3" id="KW-0378">Hydrolase</keyword>
<dbReference type="PANTHER" id="PTHR30255">
    <property type="entry name" value="SINGLE-STRANDED-DNA-SPECIFIC EXONUCLEASE RECJ"/>
    <property type="match status" value="1"/>
</dbReference>
<evidence type="ECO:0000256" key="1">
    <source>
        <dbReference type="ARBA" id="ARBA00005915"/>
    </source>
</evidence>
<dbReference type="AlphaFoldDB" id="A0AAJ5ZFV1"/>
<dbReference type="InterPro" id="IPR001667">
    <property type="entry name" value="DDH_dom"/>
</dbReference>
<evidence type="ECO:0000259" key="6">
    <source>
        <dbReference type="Pfam" id="PF17768"/>
    </source>
</evidence>
<evidence type="ECO:0000313" key="8">
    <source>
        <dbReference type="Proteomes" id="UP001218423"/>
    </source>
</evidence>
<feature type="domain" description="RecJ OB" evidence="6">
    <location>
        <begin position="394"/>
        <end position="495"/>
    </location>
</feature>
<evidence type="ECO:0000256" key="3">
    <source>
        <dbReference type="ARBA" id="ARBA00022801"/>
    </source>
</evidence>